<feature type="transmembrane region" description="Helical" evidence="5">
    <location>
        <begin position="27"/>
        <end position="46"/>
    </location>
</feature>
<dbReference type="PANTHER" id="PTHR36460:SF1">
    <property type="entry name" value="UPF0132 DOMAIN PROTEIN (AFU_ORTHOLOGUE AFUA_3G10255)"/>
    <property type="match status" value="1"/>
</dbReference>
<keyword evidence="7" id="KW-1185">Reference proteome</keyword>
<feature type="transmembrane region" description="Helical" evidence="5">
    <location>
        <begin position="58"/>
        <end position="85"/>
    </location>
</feature>
<feature type="transmembrane region" description="Helical" evidence="5">
    <location>
        <begin position="91"/>
        <end position="117"/>
    </location>
</feature>
<dbReference type="EMBL" id="CP058601">
    <property type="protein sequence ID" value="QLG48026.1"/>
    <property type="molecule type" value="Genomic_DNA"/>
</dbReference>
<proteinExistence type="predicted"/>
<organism evidence="6 7">
    <name type="scientific">Natrinema halophilum</name>
    <dbReference type="NCBI Taxonomy" id="1699371"/>
    <lineage>
        <taxon>Archaea</taxon>
        <taxon>Methanobacteriati</taxon>
        <taxon>Methanobacteriota</taxon>
        <taxon>Stenosarchaea group</taxon>
        <taxon>Halobacteria</taxon>
        <taxon>Halobacteriales</taxon>
        <taxon>Natrialbaceae</taxon>
        <taxon>Natrinema</taxon>
    </lineage>
</organism>
<protein>
    <submittedName>
        <fullName evidence="6">DUF4870 domain-containing protein</fullName>
    </submittedName>
</protein>
<dbReference type="AlphaFoldDB" id="A0A7D5GRG7"/>
<sequence length="139" mass="14783">MSAQNEAISSPESAASTATSVGPDGNVLGALSYILSPIGGILVYLLEEENEFARFHAAQSIVFGVAALAISTTVWVFSTVFSLLMPDLLGFLVWLISFLAQGGIGLVLFVMWAYLFIMAFQGKRTSLPVVGSIAESYLL</sequence>
<dbReference type="OrthoDB" id="329551at2157"/>
<evidence type="ECO:0000256" key="4">
    <source>
        <dbReference type="ARBA" id="ARBA00023136"/>
    </source>
</evidence>
<accession>A0A7D5GRG7</accession>
<dbReference type="Pfam" id="PF09685">
    <property type="entry name" value="MamF_MmsF"/>
    <property type="match status" value="1"/>
</dbReference>
<keyword evidence="4 5" id="KW-0472">Membrane</keyword>
<dbReference type="RefSeq" id="WP_179259768.1">
    <property type="nucleotide sequence ID" value="NZ_CP058601.1"/>
</dbReference>
<dbReference type="GO" id="GO:0016020">
    <property type="term" value="C:membrane"/>
    <property type="evidence" value="ECO:0007669"/>
    <property type="project" value="UniProtKB-SubCell"/>
</dbReference>
<evidence type="ECO:0000256" key="5">
    <source>
        <dbReference type="SAM" id="Phobius"/>
    </source>
</evidence>
<keyword evidence="2 5" id="KW-0812">Transmembrane</keyword>
<reference evidence="6 7" key="1">
    <citation type="submission" date="2020-07" db="EMBL/GenBank/DDBJ databases">
        <authorList>
            <person name="Cui H."/>
        </authorList>
    </citation>
    <scope>NUCLEOTIDE SEQUENCE [LARGE SCALE GENOMIC DNA]</scope>
    <source>
        <strain evidence="6 7">YPL8</strain>
    </source>
</reference>
<comment type="subcellular location">
    <subcellularLocation>
        <location evidence="1">Membrane</location>
        <topology evidence="1">Multi-pass membrane protein</topology>
    </subcellularLocation>
</comment>
<name>A0A7D5GRG7_9EURY</name>
<dbReference type="GeneID" id="56032383"/>
<evidence type="ECO:0000256" key="1">
    <source>
        <dbReference type="ARBA" id="ARBA00004141"/>
    </source>
</evidence>
<evidence type="ECO:0000313" key="6">
    <source>
        <dbReference type="EMBL" id="QLG48026.1"/>
    </source>
</evidence>
<keyword evidence="3 5" id="KW-1133">Transmembrane helix</keyword>
<dbReference type="PANTHER" id="PTHR36460">
    <property type="entry name" value="UPF0132 DOMAIN PROTEIN (AFU_ORTHOLOGUE AFUA_3G10255)"/>
    <property type="match status" value="1"/>
</dbReference>
<evidence type="ECO:0000313" key="7">
    <source>
        <dbReference type="Proteomes" id="UP000509241"/>
    </source>
</evidence>
<dbReference type="Proteomes" id="UP000509241">
    <property type="component" value="Chromosome"/>
</dbReference>
<evidence type="ECO:0000256" key="3">
    <source>
        <dbReference type="ARBA" id="ARBA00022989"/>
    </source>
</evidence>
<gene>
    <name evidence="6" type="ORF">HYG82_03790</name>
</gene>
<dbReference type="InterPro" id="IPR019109">
    <property type="entry name" value="MamF_MmsF"/>
</dbReference>
<evidence type="ECO:0000256" key="2">
    <source>
        <dbReference type="ARBA" id="ARBA00022692"/>
    </source>
</evidence>
<dbReference type="KEGG" id="haly:HYG82_03790"/>